<accession>A0A9X1FA01</accession>
<dbReference type="EMBL" id="JAGSPD010000005">
    <property type="protein sequence ID" value="MBV7269133.1"/>
    <property type="molecule type" value="Genomic_DNA"/>
</dbReference>
<evidence type="ECO:0008006" key="4">
    <source>
        <dbReference type="Google" id="ProtNLM"/>
    </source>
</evidence>
<sequence length="226" mass="25111">MKKAKYLLLVAICMTFVTLSHAQHKRYSIKNGIGIQGGITQFDIITDNFETKKSTGYIGGLTASVDIPHKWYNVSYNIQLSENNIDIAAFSLTNPTKEFIEYKMLTAQISFLLHAKLIGNNLTLDVGPMLQYNSDLELKDDSNEGLIVSNYDTLLTEDITDISNFNVNGAAGLSVGFGAFRLRAQYIYGFTNIFGNLNDEDLNIGTNDKKFKGNQSMLAFSAIITF</sequence>
<comment type="caution">
    <text evidence="2">The sequence shown here is derived from an EMBL/GenBank/DDBJ whole genome shotgun (WGS) entry which is preliminary data.</text>
</comment>
<proteinExistence type="predicted"/>
<reference evidence="2" key="1">
    <citation type="submission" date="2021-04" db="EMBL/GenBank/DDBJ databases">
        <authorList>
            <person name="Pira H."/>
            <person name="Risdian C."/>
            <person name="Wink J."/>
        </authorList>
    </citation>
    <scope>NUCLEOTIDE SEQUENCE</scope>
    <source>
        <strain evidence="2">WHY3</strain>
    </source>
</reference>
<dbReference type="AlphaFoldDB" id="A0A9X1FA01"/>
<keyword evidence="1" id="KW-0732">Signal</keyword>
<evidence type="ECO:0000313" key="2">
    <source>
        <dbReference type="EMBL" id="MBV7269133.1"/>
    </source>
</evidence>
<name>A0A9X1FA01_9FLAO</name>
<dbReference type="RefSeq" id="WP_218545696.1">
    <property type="nucleotide sequence ID" value="NZ_JAGSPD010000005.1"/>
</dbReference>
<dbReference type="Proteomes" id="UP001138894">
    <property type="component" value="Unassembled WGS sequence"/>
</dbReference>
<gene>
    <name evidence="2" type="ORF">KCG49_08035</name>
</gene>
<evidence type="ECO:0000313" key="3">
    <source>
        <dbReference type="Proteomes" id="UP001138894"/>
    </source>
</evidence>
<protein>
    <recommendedName>
        <fullName evidence="4">Outer membrane protein beta-barrel domain-containing protein</fullName>
    </recommendedName>
</protein>
<feature type="chain" id="PRO_5040776970" description="Outer membrane protein beta-barrel domain-containing protein" evidence="1">
    <location>
        <begin position="23"/>
        <end position="226"/>
    </location>
</feature>
<evidence type="ECO:0000256" key="1">
    <source>
        <dbReference type="SAM" id="SignalP"/>
    </source>
</evidence>
<feature type="signal peptide" evidence="1">
    <location>
        <begin position="1"/>
        <end position="22"/>
    </location>
</feature>
<organism evidence="2 3">
    <name type="scientific">Winogradskyella luteola</name>
    <dbReference type="NCBI Taxonomy" id="2828330"/>
    <lineage>
        <taxon>Bacteria</taxon>
        <taxon>Pseudomonadati</taxon>
        <taxon>Bacteroidota</taxon>
        <taxon>Flavobacteriia</taxon>
        <taxon>Flavobacteriales</taxon>
        <taxon>Flavobacteriaceae</taxon>
        <taxon>Winogradskyella</taxon>
    </lineage>
</organism>
<keyword evidence="3" id="KW-1185">Reference proteome</keyword>